<dbReference type="PANTHER" id="PTHR11071">
    <property type="entry name" value="PEPTIDYL-PROLYL CIS-TRANS ISOMERASE"/>
    <property type="match status" value="1"/>
</dbReference>
<evidence type="ECO:0000313" key="4">
    <source>
        <dbReference type="Proteomes" id="UP000678393"/>
    </source>
</evidence>
<accession>A0A8S3ZE32</accession>
<sequence length="223" mass="24725">MHLIALCTLSLLVALGSCNKNYTVTSLVELDIEVKNYNGKGDDLNGKVVIGLFGDTVPVATLNFKTLCEGFKRPNQPTLSYKNTICHRISRDMFLQCGDVFNKEGYGSTSIYGEYFNDENFIIKHTSGGIVTMANKGKDTNGSHFIILLGPGRYFDNKHVAFGKVVSGYQYIEALNRIGPVDRSGKPKRTIKIVDCTAKEVEQKYELTEKDLKTDDLEGIVGH</sequence>
<gene>
    <name evidence="3" type="ORF">CUNI_LOCUS13375</name>
</gene>
<reference evidence="3" key="1">
    <citation type="submission" date="2021-04" db="EMBL/GenBank/DDBJ databases">
        <authorList>
            <consortium name="Molecular Ecology Group"/>
        </authorList>
    </citation>
    <scope>NUCLEOTIDE SEQUENCE</scope>
</reference>
<organism evidence="3 4">
    <name type="scientific">Candidula unifasciata</name>
    <dbReference type="NCBI Taxonomy" id="100452"/>
    <lineage>
        <taxon>Eukaryota</taxon>
        <taxon>Metazoa</taxon>
        <taxon>Spiralia</taxon>
        <taxon>Lophotrochozoa</taxon>
        <taxon>Mollusca</taxon>
        <taxon>Gastropoda</taxon>
        <taxon>Heterobranchia</taxon>
        <taxon>Euthyneura</taxon>
        <taxon>Panpulmonata</taxon>
        <taxon>Eupulmonata</taxon>
        <taxon>Stylommatophora</taxon>
        <taxon>Helicina</taxon>
        <taxon>Helicoidea</taxon>
        <taxon>Geomitridae</taxon>
        <taxon>Candidula</taxon>
    </lineage>
</organism>
<evidence type="ECO:0000256" key="1">
    <source>
        <dbReference type="RuleBase" id="RU363019"/>
    </source>
</evidence>
<keyword evidence="1" id="KW-0697">Rotamase</keyword>
<evidence type="ECO:0000313" key="3">
    <source>
        <dbReference type="EMBL" id="CAG5127817.1"/>
    </source>
</evidence>
<dbReference type="Gene3D" id="2.40.100.10">
    <property type="entry name" value="Cyclophilin-like"/>
    <property type="match status" value="1"/>
</dbReference>
<comment type="similarity">
    <text evidence="1">Belongs to the cyclophilin-type PPIase family.</text>
</comment>
<feature type="signal peptide" evidence="1">
    <location>
        <begin position="1"/>
        <end position="18"/>
    </location>
</feature>
<dbReference type="PROSITE" id="PS50072">
    <property type="entry name" value="CSA_PPIASE_2"/>
    <property type="match status" value="1"/>
</dbReference>
<keyword evidence="4" id="KW-1185">Reference proteome</keyword>
<dbReference type="PRINTS" id="PR00153">
    <property type="entry name" value="CSAPPISMRASE"/>
</dbReference>
<dbReference type="GO" id="GO:0016018">
    <property type="term" value="F:cyclosporin A binding"/>
    <property type="evidence" value="ECO:0007669"/>
    <property type="project" value="TreeGrafter"/>
</dbReference>
<protein>
    <recommendedName>
        <fullName evidence="1">Peptidyl-prolyl cis-trans isomerase</fullName>
        <shortName evidence="1">PPIase</shortName>
        <ecNumber evidence="1">5.2.1.8</ecNumber>
    </recommendedName>
</protein>
<dbReference type="GO" id="GO:0005737">
    <property type="term" value="C:cytoplasm"/>
    <property type="evidence" value="ECO:0007669"/>
    <property type="project" value="TreeGrafter"/>
</dbReference>
<dbReference type="SUPFAM" id="SSF50891">
    <property type="entry name" value="Cyclophilin-like"/>
    <property type="match status" value="1"/>
</dbReference>
<proteinExistence type="inferred from homology"/>
<comment type="function">
    <text evidence="1">PPIases accelerate the folding of proteins. It catalyzes the cis-trans isomerization of proline imidic peptide bonds in oligopeptides.</text>
</comment>
<dbReference type="EMBL" id="CAJHNH020002802">
    <property type="protein sequence ID" value="CAG5127817.1"/>
    <property type="molecule type" value="Genomic_DNA"/>
</dbReference>
<dbReference type="AlphaFoldDB" id="A0A8S3ZE32"/>
<comment type="catalytic activity">
    <reaction evidence="1">
        <text>[protein]-peptidylproline (omega=180) = [protein]-peptidylproline (omega=0)</text>
        <dbReference type="Rhea" id="RHEA:16237"/>
        <dbReference type="Rhea" id="RHEA-COMP:10747"/>
        <dbReference type="Rhea" id="RHEA-COMP:10748"/>
        <dbReference type="ChEBI" id="CHEBI:83833"/>
        <dbReference type="ChEBI" id="CHEBI:83834"/>
        <dbReference type="EC" id="5.2.1.8"/>
    </reaction>
</comment>
<dbReference type="EC" id="5.2.1.8" evidence="1"/>
<dbReference type="InterPro" id="IPR002130">
    <property type="entry name" value="Cyclophilin-type_PPIase_dom"/>
</dbReference>
<dbReference type="InterPro" id="IPR029000">
    <property type="entry name" value="Cyclophilin-like_dom_sf"/>
</dbReference>
<feature type="domain" description="PPIase cyclophilin-type" evidence="2">
    <location>
        <begin position="46"/>
        <end position="198"/>
    </location>
</feature>
<name>A0A8S3ZE32_9EUPU</name>
<dbReference type="OrthoDB" id="193499at2759"/>
<comment type="caution">
    <text evidence="3">The sequence shown here is derived from an EMBL/GenBank/DDBJ whole genome shotgun (WGS) entry which is preliminary data.</text>
</comment>
<dbReference type="GO" id="GO:0006457">
    <property type="term" value="P:protein folding"/>
    <property type="evidence" value="ECO:0007669"/>
    <property type="project" value="TreeGrafter"/>
</dbReference>
<dbReference type="GO" id="GO:0003755">
    <property type="term" value="F:peptidyl-prolyl cis-trans isomerase activity"/>
    <property type="evidence" value="ECO:0007669"/>
    <property type="project" value="UniProtKB-UniRule"/>
</dbReference>
<keyword evidence="1" id="KW-0413">Isomerase</keyword>
<feature type="chain" id="PRO_5035966068" description="Peptidyl-prolyl cis-trans isomerase" evidence="1">
    <location>
        <begin position="19"/>
        <end position="223"/>
    </location>
</feature>
<dbReference type="PANTHER" id="PTHR11071:SF547">
    <property type="entry name" value="PEPTIDYL-PROLYL CIS-TRANS ISOMERASE"/>
    <property type="match status" value="1"/>
</dbReference>
<evidence type="ECO:0000259" key="2">
    <source>
        <dbReference type="PROSITE" id="PS50072"/>
    </source>
</evidence>
<dbReference type="Proteomes" id="UP000678393">
    <property type="component" value="Unassembled WGS sequence"/>
</dbReference>
<keyword evidence="1" id="KW-0732">Signal</keyword>
<dbReference type="Pfam" id="PF00160">
    <property type="entry name" value="Pro_isomerase"/>
    <property type="match status" value="1"/>
</dbReference>